<reference evidence="2" key="1">
    <citation type="submission" date="2022-12" db="EMBL/GenBank/DDBJ databases">
        <title>Chromosome-level genome assembly of the bean flower thrips Megalurothrips usitatus.</title>
        <authorList>
            <person name="Ma L."/>
            <person name="Liu Q."/>
            <person name="Li H."/>
            <person name="Cai W."/>
        </authorList>
    </citation>
    <scope>NUCLEOTIDE SEQUENCE</scope>
    <source>
        <strain evidence="2">Cailab_2022a</strain>
    </source>
</reference>
<proteinExistence type="predicted"/>
<dbReference type="Gene3D" id="2.60.40.10">
    <property type="entry name" value="Immunoglobulins"/>
    <property type="match status" value="1"/>
</dbReference>
<gene>
    <name evidence="2" type="ORF">ONE63_007226</name>
</gene>
<dbReference type="SUPFAM" id="SSF48726">
    <property type="entry name" value="Immunoglobulin"/>
    <property type="match status" value="1"/>
</dbReference>
<sequence length="116" mass="13229">MTPPIAGDKAHLVIWFKEGTPKPIYSYDDRNSVAGTAKHWADDTLGGRAFFRVNDQPAQLTMESTRDLDGGMYRCRVDFRSSPTRNARVNLTVIRECSTFVFPQCDNVKRPTFDFH</sequence>
<organism evidence="2 3">
    <name type="scientific">Megalurothrips usitatus</name>
    <name type="common">bean blossom thrips</name>
    <dbReference type="NCBI Taxonomy" id="439358"/>
    <lineage>
        <taxon>Eukaryota</taxon>
        <taxon>Metazoa</taxon>
        <taxon>Ecdysozoa</taxon>
        <taxon>Arthropoda</taxon>
        <taxon>Hexapoda</taxon>
        <taxon>Insecta</taxon>
        <taxon>Pterygota</taxon>
        <taxon>Neoptera</taxon>
        <taxon>Paraneoptera</taxon>
        <taxon>Thysanoptera</taxon>
        <taxon>Terebrantia</taxon>
        <taxon>Thripoidea</taxon>
        <taxon>Thripidae</taxon>
        <taxon>Megalurothrips</taxon>
    </lineage>
</organism>
<evidence type="ECO:0000259" key="1">
    <source>
        <dbReference type="PROSITE" id="PS50835"/>
    </source>
</evidence>
<comment type="caution">
    <text evidence="2">The sequence shown here is derived from an EMBL/GenBank/DDBJ whole genome shotgun (WGS) entry which is preliminary data.</text>
</comment>
<accession>A0AAV7XW92</accession>
<dbReference type="AlphaFoldDB" id="A0AAV7XW92"/>
<dbReference type="EMBL" id="JAPTSV010000004">
    <property type="protein sequence ID" value="KAJ1528854.1"/>
    <property type="molecule type" value="Genomic_DNA"/>
</dbReference>
<keyword evidence="3" id="KW-1185">Reference proteome</keyword>
<evidence type="ECO:0000313" key="2">
    <source>
        <dbReference type="EMBL" id="KAJ1528854.1"/>
    </source>
</evidence>
<name>A0AAV7XW92_9NEOP</name>
<feature type="domain" description="Ig-like" evidence="1">
    <location>
        <begin position="13"/>
        <end position="92"/>
    </location>
</feature>
<dbReference type="PANTHER" id="PTHR23278">
    <property type="entry name" value="SIDESTEP PROTEIN"/>
    <property type="match status" value="1"/>
</dbReference>
<protein>
    <recommendedName>
        <fullName evidence="1">Ig-like domain-containing protein</fullName>
    </recommendedName>
</protein>
<dbReference type="Proteomes" id="UP001075354">
    <property type="component" value="Chromosome 4"/>
</dbReference>
<dbReference type="InterPro" id="IPR013783">
    <property type="entry name" value="Ig-like_fold"/>
</dbReference>
<dbReference type="PROSITE" id="PS50835">
    <property type="entry name" value="IG_LIKE"/>
    <property type="match status" value="1"/>
</dbReference>
<dbReference type="PANTHER" id="PTHR23278:SF30">
    <property type="entry name" value="SIDESTEP VIII, ISOFORM B"/>
    <property type="match status" value="1"/>
</dbReference>
<evidence type="ECO:0000313" key="3">
    <source>
        <dbReference type="Proteomes" id="UP001075354"/>
    </source>
</evidence>
<dbReference type="InterPro" id="IPR007110">
    <property type="entry name" value="Ig-like_dom"/>
</dbReference>
<dbReference type="InterPro" id="IPR036179">
    <property type="entry name" value="Ig-like_dom_sf"/>
</dbReference>